<sequence length="391" mass="43512">MSKFALVSVLLFCSGLTGCLGSDEGFEWPSPTEQDCTLVEEFNLECETYIPGRETPHYSLSNPENGDLWIIYLSGFIRSWDGTSLSEVVDLSSLVSRCHMEQGLLGFAFDDDFTNSNLILISYIENGPCEGDNESDLILASLQVGDDGLIDKSTITTLRIIDQPYRNHNGGQLLSIGNNQYLLGLGDGGSGSDPDGHGQNKNNSLGTINLFSFLDNEIKPVLESSDQDPYVLHYGLRNPWRFSLGVDNMLWISDVGQNCWEEVNLVPINETKNLGWSSKEAFQDFDKNSNCESDETYQDDNLTYPVTHYGHQDGKCSITGGYWMDWGPESLRDGYLYGDFCSGMIWLLKEENGNWEENYIGSSGGMIVGFGKGINEEILIFLWTGDILAIE</sequence>
<evidence type="ECO:0000259" key="1">
    <source>
        <dbReference type="Pfam" id="PF07995"/>
    </source>
</evidence>
<dbReference type="EMBL" id="KP211895">
    <property type="protein sequence ID" value="ANV80589.1"/>
    <property type="molecule type" value="Genomic_DNA"/>
</dbReference>
<dbReference type="AlphaFoldDB" id="A0A1B1TE75"/>
<dbReference type="PANTHER" id="PTHR19328:SF75">
    <property type="entry name" value="ALDOSE SUGAR DEHYDROGENASE YLII"/>
    <property type="match status" value="1"/>
</dbReference>
<dbReference type="InterPro" id="IPR012938">
    <property type="entry name" value="Glc/Sorbosone_DH"/>
</dbReference>
<dbReference type="PANTHER" id="PTHR19328">
    <property type="entry name" value="HEDGEHOG-INTERACTING PROTEIN"/>
    <property type="match status" value="1"/>
</dbReference>
<organism evidence="2">
    <name type="scientific">uncultured Poseidoniia archaeon</name>
    <dbReference type="NCBI Taxonomy" id="1697135"/>
    <lineage>
        <taxon>Archaea</taxon>
        <taxon>Methanobacteriati</taxon>
        <taxon>Thermoplasmatota</taxon>
        <taxon>Candidatus Poseidoniia</taxon>
        <taxon>environmental samples</taxon>
    </lineage>
</organism>
<evidence type="ECO:0000313" key="2">
    <source>
        <dbReference type="EMBL" id="ANV80589.1"/>
    </source>
</evidence>
<dbReference type="SUPFAM" id="SSF50952">
    <property type="entry name" value="Soluble quinoprotein glucose dehydrogenase"/>
    <property type="match status" value="1"/>
</dbReference>
<dbReference type="InterPro" id="IPR011041">
    <property type="entry name" value="Quinoprot_gluc/sorb_DH_b-prop"/>
</dbReference>
<feature type="domain" description="Glucose/Sorbosone dehydrogenase" evidence="1">
    <location>
        <begin position="64"/>
        <end position="309"/>
    </location>
</feature>
<dbReference type="Gene3D" id="2.120.10.30">
    <property type="entry name" value="TolB, C-terminal domain"/>
    <property type="match status" value="1"/>
</dbReference>
<proteinExistence type="predicted"/>
<reference evidence="2" key="2">
    <citation type="journal article" date="2015" name="ISME J.">
        <title>A new class of marine Euryarchaeota group II from the Mediterranean deep chlorophyll maximum.</title>
        <authorList>
            <person name="Martin-Cuadrado A.B."/>
            <person name="Garcia-Heredia I."/>
            <person name="Molto A.G."/>
            <person name="Lopez-Ubeda R."/>
            <person name="Kimes N."/>
            <person name="Lopez-Garcia P."/>
            <person name="Moreira D."/>
            <person name="Rodriguez-Valera F."/>
        </authorList>
    </citation>
    <scope>NUCLEOTIDE SEQUENCE</scope>
</reference>
<dbReference type="PROSITE" id="PS51257">
    <property type="entry name" value="PROKAR_LIPOPROTEIN"/>
    <property type="match status" value="1"/>
</dbReference>
<protein>
    <recommendedName>
        <fullName evidence="1">Glucose/Sorbosone dehydrogenase domain-containing protein</fullName>
    </recommendedName>
</protein>
<dbReference type="InterPro" id="IPR011042">
    <property type="entry name" value="6-blade_b-propeller_TolB-like"/>
</dbReference>
<name>A0A1B1TE75_9ARCH</name>
<dbReference type="Pfam" id="PF07995">
    <property type="entry name" value="GSDH"/>
    <property type="match status" value="1"/>
</dbReference>
<accession>A0A1B1TE75</accession>
<reference evidence="2" key="1">
    <citation type="submission" date="2014-11" db="EMBL/GenBank/DDBJ databases">
        <authorList>
            <person name="Zhu J."/>
            <person name="Qi W."/>
            <person name="Song R."/>
        </authorList>
    </citation>
    <scope>NUCLEOTIDE SEQUENCE</scope>
</reference>